<organism evidence="1 2">
    <name type="scientific">Halomonas rhizosphaerae</name>
    <dbReference type="NCBI Taxonomy" id="3043296"/>
    <lineage>
        <taxon>Bacteria</taxon>
        <taxon>Pseudomonadati</taxon>
        <taxon>Pseudomonadota</taxon>
        <taxon>Gammaproteobacteria</taxon>
        <taxon>Oceanospirillales</taxon>
        <taxon>Halomonadaceae</taxon>
        <taxon>Halomonas</taxon>
    </lineage>
</organism>
<name>A0ABT6V2W9_9GAMM</name>
<dbReference type="RefSeq" id="WP_282735780.1">
    <property type="nucleotide sequence ID" value="NZ_JASCQP010000027.1"/>
</dbReference>
<gene>
    <name evidence="1" type="ORF">QLQ83_12125</name>
</gene>
<dbReference type="Proteomes" id="UP001225957">
    <property type="component" value="Unassembled WGS sequence"/>
</dbReference>
<evidence type="ECO:0000313" key="1">
    <source>
        <dbReference type="EMBL" id="MDI5891843.1"/>
    </source>
</evidence>
<reference evidence="1 2" key="1">
    <citation type="submission" date="2023-04" db="EMBL/GenBank/DDBJ databases">
        <title>Halomonas strains isolated from rhizosphere soil.</title>
        <authorList>
            <person name="Xu L."/>
            <person name="Sun J.-Q."/>
        </authorList>
    </citation>
    <scope>NUCLEOTIDE SEQUENCE [LARGE SCALE GENOMIC DNA]</scope>
    <source>
        <strain evidence="1 2">LR5S20</strain>
    </source>
</reference>
<evidence type="ECO:0000313" key="2">
    <source>
        <dbReference type="Proteomes" id="UP001225957"/>
    </source>
</evidence>
<proteinExistence type="predicted"/>
<protein>
    <submittedName>
        <fullName evidence="1">Uncharacterized protein</fullName>
    </submittedName>
</protein>
<dbReference type="EMBL" id="JASCQP010000027">
    <property type="protein sequence ID" value="MDI5891843.1"/>
    <property type="molecule type" value="Genomic_DNA"/>
</dbReference>
<sequence length="65" mass="7547">MDWEDDANMSFYLVRRLRNGGEVFLIEFDTVEDDLVLYCSAVLLGDHLEFFMDSLHIKSVDSWGA</sequence>
<comment type="caution">
    <text evidence="1">The sequence shown here is derived from an EMBL/GenBank/DDBJ whole genome shotgun (WGS) entry which is preliminary data.</text>
</comment>
<keyword evidence="2" id="KW-1185">Reference proteome</keyword>
<accession>A0ABT6V2W9</accession>